<comment type="caution">
    <text evidence="1">The sequence shown here is derived from an EMBL/GenBank/DDBJ whole genome shotgun (WGS) entry which is preliminary data.</text>
</comment>
<evidence type="ECO:0000313" key="1">
    <source>
        <dbReference type="EMBL" id="TCC98546.1"/>
    </source>
</evidence>
<dbReference type="RefSeq" id="WP_131607529.1">
    <property type="nucleotide sequence ID" value="NZ_SJSM01000002.1"/>
</dbReference>
<accession>A0A4V2MKK2</accession>
<dbReference type="EMBL" id="SJSM01000002">
    <property type="protein sequence ID" value="TCC98546.1"/>
    <property type="molecule type" value="Genomic_DNA"/>
</dbReference>
<reference evidence="1 2" key="1">
    <citation type="submission" date="2019-02" db="EMBL/GenBank/DDBJ databases">
        <title>Pedobacter sp. RP-3-8 sp. nov., isolated from Arctic soil.</title>
        <authorList>
            <person name="Dahal R.H."/>
        </authorList>
    </citation>
    <scope>NUCLEOTIDE SEQUENCE [LARGE SCALE GENOMIC DNA]</scope>
    <source>
        <strain evidence="1 2">RP-3-8</strain>
    </source>
</reference>
<proteinExistence type="predicted"/>
<protein>
    <submittedName>
        <fullName evidence="1">Phosphohydrolase</fullName>
    </submittedName>
</protein>
<dbReference type="OrthoDB" id="459260at2"/>
<dbReference type="Proteomes" id="UP000291117">
    <property type="component" value="Unassembled WGS sequence"/>
</dbReference>
<sequence>MSRFKSVIGIDYGKYRNHVCRVFLHCILLDKDKRNEKKYAIAAVYHDIGIWTDRTIDYLNPSIVQANNYLKEIGKTEWIEEIDLMIYWHHKITGYKGAYKETVVIFCKADWMDVSLGVLTFEGDKKKIAEIRHEFPNLGFHLFLIKEVLKNAVNHPLNPFPMFKK</sequence>
<keyword evidence="1" id="KW-0378">Hydrolase</keyword>
<gene>
    <name evidence="1" type="ORF">EZ444_04485</name>
</gene>
<dbReference type="GO" id="GO:0016787">
    <property type="term" value="F:hydrolase activity"/>
    <property type="evidence" value="ECO:0007669"/>
    <property type="project" value="UniProtKB-KW"/>
</dbReference>
<dbReference type="Gene3D" id="1.10.3210.10">
    <property type="entry name" value="Hypothetical protein af1432"/>
    <property type="match status" value="1"/>
</dbReference>
<dbReference type="AlphaFoldDB" id="A0A4V2MKK2"/>
<name>A0A4V2MKK2_9SPHI</name>
<evidence type="ECO:0000313" key="2">
    <source>
        <dbReference type="Proteomes" id="UP000291117"/>
    </source>
</evidence>
<keyword evidence="2" id="KW-1185">Reference proteome</keyword>
<organism evidence="1 2">
    <name type="scientific">Pedobacter hiemivivus</name>
    <dbReference type="NCBI Taxonomy" id="2530454"/>
    <lineage>
        <taxon>Bacteria</taxon>
        <taxon>Pseudomonadati</taxon>
        <taxon>Bacteroidota</taxon>
        <taxon>Sphingobacteriia</taxon>
        <taxon>Sphingobacteriales</taxon>
        <taxon>Sphingobacteriaceae</taxon>
        <taxon>Pedobacter</taxon>
    </lineage>
</organism>
<dbReference type="SUPFAM" id="SSF109604">
    <property type="entry name" value="HD-domain/PDEase-like"/>
    <property type="match status" value="1"/>
</dbReference>